<feature type="transmembrane region" description="Helical" evidence="7">
    <location>
        <begin position="268"/>
        <end position="289"/>
    </location>
</feature>
<dbReference type="CDD" id="cd17503">
    <property type="entry name" value="MFS_LmrB_MDR_like"/>
    <property type="match status" value="1"/>
</dbReference>
<feature type="transmembrane region" description="Helical" evidence="7">
    <location>
        <begin position="80"/>
        <end position="100"/>
    </location>
</feature>
<dbReference type="NCBIfam" id="TIGR00711">
    <property type="entry name" value="efflux_EmrB"/>
    <property type="match status" value="1"/>
</dbReference>
<dbReference type="RefSeq" id="WP_003444560.1">
    <property type="nucleotide sequence ID" value="NZ_ANZB01000005.1"/>
</dbReference>
<evidence type="ECO:0000256" key="2">
    <source>
        <dbReference type="ARBA" id="ARBA00022448"/>
    </source>
</evidence>
<dbReference type="GeneID" id="93073276"/>
<feature type="transmembrane region" description="Helical" evidence="7">
    <location>
        <begin position="106"/>
        <end position="131"/>
    </location>
</feature>
<feature type="domain" description="Major facilitator superfamily (MFS) profile" evidence="8">
    <location>
        <begin position="15"/>
        <end position="464"/>
    </location>
</feature>
<feature type="transmembrane region" description="Helical" evidence="7">
    <location>
        <begin position="231"/>
        <end position="248"/>
    </location>
</feature>
<evidence type="ECO:0000256" key="3">
    <source>
        <dbReference type="ARBA" id="ARBA00022475"/>
    </source>
</evidence>
<keyword evidence="5 7" id="KW-1133">Transmembrane helix</keyword>
<keyword evidence="2" id="KW-0813">Transport</keyword>
<dbReference type="InterPro" id="IPR004638">
    <property type="entry name" value="EmrB-like"/>
</dbReference>
<feature type="transmembrane region" description="Helical" evidence="7">
    <location>
        <begin position="301"/>
        <end position="326"/>
    </location>
</feature>
<dbReference type="EMBL" id="CP009268">
    <property type="protein sequence ID" value="AJA51170.1"/>
    <property type="molecule type" value="Genomic_DNA"/>
</dbReference>
<evidence type="ECO:0000256" key="6">
    <source>
        <dbReference type="ARBA" id="ARBA00023136"/>
    </source>
</evidence>
<evidence type="ECO:0000313" key="12">
    <source>
        <dbReference type="Proteomes" id="UP000030905"/>
    </source>
</evidence>
<sequence>MDNTTSLKVTNRNAIVIVFIIGAFVTILNQTLLVTALPHIMRSFNITADKVQWLTTAFMLVNGIFIPVTAFLIEKYSTRTLFMSFMGIFVIGTLVAALAPNFSVLLIARILQAVGAGGIMPLMQTVFLVIFPKEKRGTAMGMMGLVIAFAPAIGPTLSGWIVDRFSWHYLFYIILPIAIIDVIIAIFILKNVTEQRKIKLDILSVILSSLGFGGILYGFSTAGSNGWSDKWVIAAILVGLISMLLFVLRQLKQERPLLELRVFKNRTFTITTILGMISFASMMGLETILPMYTQNLRNITAFHSGLMLLPGAIVMGAMSPITGVIFDKIGAKLIGIIGFLILTVTTFFFAFLDLNTSLTFIIIVYAIRMAGISMVMMPLITAGINALPSNLIAHATAVNNTFRQVAASIGTAVLITVMTNAAKNSASKNPLNAMVTGMDAAFLGAAILACAGLVLIFALKQENKNKEAKEVVEEIKVG</sequence>
<dbReference type="GO" id="GO:0005886">
    <property type="term" value="C:plasma membrane"/>
    <property type="evidence" value="ECO:0007669"/>
    <property type="project" value="UniProtKB-SubCell"/>
</dbReference>
<dbReference type="PANTHER" id="PTHR42718">
    <property type="entry name" value="MAJOR FACILITATOR SUPERFAMILY MULTIDRUG TRANSPORTER MFSC"/>
    <property type="match status" value="1"/>
</dbReference>
<feature type="transmembrane region" description="Helical" evidence="7">
    <location>
        <begin position="167"/>
        <end position="188"/>
    </location>
</feature>
<name>A0A0H3J310_CLOPA</name>
<organism evidence="9 12">
    <name type="scientific">Clostridium pasteurianum DSM 525 = ATCC 6013</name>
    <dbReference type="NCBI Taxonomy" id="1262449"/>
    <lineage>
        <taxon>Bacteria</taxon>
        <taxon>Bacillati</taxon>
        <taxon>Bacillota</taxon>
        <taxon>Clostridia</taxon>
        <taxon>Eubacteriales</taxon>
        <taxon>Clostridiaceae</taxon>
        <taxon>Clostridium</taxon>
    </lineage>
</organism>
<dbReference type="Proteomes" id="UP000028042">
    <property type="component" value="Unassembled WGS sequence"/>
</dbReference>
<feature type="transmembrane region" description="Helical" evidence="7">
    <location>
        <begin position="333"/>
        <end position="352"/>
    </location>
</feature>
<feature type="transmembrane region" description="Helical" evidence="7">
    <location>
        <begin position="441"/>
        <end position="459"/>
    </location>
</feature>
<accession>A0A0H3J310</accession>
<dbReference type="SUPFAM" id="SSF103473">
    <property type="entry name" value="MFS general substrate transporter"/>
    <property type="match status" value="1"/>
</dbReference>
<protein>
    <submittedName>
        <fullName evidence="9">Drug resistance transporter, EmrB/QacA subfamily</fullName>
    </submittedName>
</protein>
<reference evidence="9 12" key="1">
    <citation type="journal article" date="2015" name="Genome Announc.">
        <title>Complete Genome Sequence of the Nitrogen-Fixing and Solvent-Producing Clostridium pasteurianum DSM 525.</title>
        <authorList>
            <person name="Poehlein A."/>
            <person name="Grosse-Honebrink A."/>
            <person name="Zhang Y."/>
            <person name="Minton N.P."/>
            <person name="Daniel R."/>
        </authorList>
    </citation>
    <scope>NUCLEOTIDE SEQUENCE [LARGE SCALE GENOMIC DNA]</scope>
    <source>
        <strain evidence="9">DSM 525</strain>
        <strain evidence="12">DSM 525 / ATCC 6013</strain>
    </source>
</reference>
<evidence type="ECO:0000256" key="5">
    <source>
        <dbReference type="ARBA" id="ARBA00022989"/>
    </source>
</evidence>
<dbReference type="GO" id="GO:0022857">
    <property type="term" value="F:transmembrane transporter activity"/>
    <property type="evidence" value="ECO:0007669"/>
    <property type="project" value="InterPro"/>
</dbReference>
<proteinExistence type="predicted"/>
<dbReference type="KEGG" id="cpae:CPAST_c10820"/>
<feature type="transmembrane region" description="Helical" evidence="7">
    <location>
        <begin position="200"/>
        <end position="219"/>
    </location>
</feature>
<dbReference type="PRINTS" id="PR01036">
    <property type="entry name" value="TCRTETB"/>
</dbReference>
<keyword evidence="3" id="KW-1003">Cell membrane</keyword>
<evidence type="ECO:0000256" key="7">
    <source>
        <dbReference type="SAM" id="Phobius"/>
    </source>
</evidence>
<dbReference type="InterPro" id="IPR020846">
    <property type="entry name" value="MFS_dom"/>
</dbReference>
<evidence type="ECO:0000313" key="10">
    <source>
        <dbReference type="EMBL" id="KRU12822.1"/>
    </source>
</evidence>
<keyword evidence="12" id="KW-1185">Reference proteome</keyword>
<dbReference type="PANTHER" id="PTHR42718:SF24">
    <property type="entry name" value="MAJOR FACILITATOR SUPERFAMILY (MFS) PROFILE DOMAIN-CONTAINING PROTEIN"/>
    <property type="match status" value="1"/>
</dbReference>
<dbReference type="Proteomes" id="UP000030905">
    <property type="component" value="Chromosome"/>
</dbReference>
<dbReference type="EMBL" id="JPGY02000001">
    <property type="protein sequence ID" value="KRU12822.1"/>
    <property type="molecule type" value="Genomic_DNA"/>
</dbReference>
<keyword evidence="6 7" id="KW-0472">Membrane</keyword>
<dbReference type="KEGG" id="cpat:CLPA_c10820"/>
<feature type="transmembrane region" description="Helical" evidence="7">
    <location>
        <begin position="12"/>
        <end position="33"/>
    </location>
</feature>
<feature type="transmembrane region" description="Helical" evidence="7">
    <location>
        <begin position="143"/>
        <end position="161"/>
    </location>
</feature>
<reference evidence="10 11" key="3">
    <citation type="journal article" name="Genome Announc.">
        <title>Improved Draft Genome Sequence of Clostridium pasteurianum Strain ATCC 6013 (DSM 525) Using a Hybrid Next-Generation Sequencing Approach.</title>
        <authorList>
            <person name="Pyne M.E."/>
            <person name="Utturkar S."/>
            <person name="Brown S.D."/>
            <person name="Moo-Young M."/>
            <person name="Chung D.A."/>
            <person name="Chou C.P."/>
        </authorList>
    </citation>
    <scope>NUCLEOTIDE SEQUENCE [LARGE SCALE GENOMIC DNA]</scope>
    <source>
        <strain evidence="10 11">ATCC 6013</strain>
    </source>
</reference>
<evidence type="ECO:0000256" key="1">
    <source>
        <dbReference type="ARBA" id="ARBA00004651"/>
    </source>
</evidence>
<dbReference type="AlphaFoldDB" id="A0A0H3J310"/>
<evidence type="ECO:0000259" key="8">
    <source>
        <dbReference type="PROSITE" id="PS50850"/>
    </source>
</evidence>
<gene>
    <name evidence="9" type="ORF">CLPA_c10820</name>
    <name evidence="10" type="ORF">CP6013_02070</name>
</gene>
<dbReference type="PATRIC" id="fig|1262449.3.peg.1885"/>
<evidence type="ECO:0000256" key="4">
    <source>
        <dbReference type="ARBA" id="ARBA00022692"/>
    </source>
</evidence>
<feature type="transmembrane region" description="Helical" evidence="7">
    <location>
        <begin position="53"/>
        <end position="73"/>
    </location>
</feature>
<dbReference type="PROSITE" id="PS50850">
    <property type="entry name" value="MFS"/>
    <property type="match status" value="1"/>
</dbReference>
<evidence type="ECO:0000313" key="9">
    <source>
        <dbReference type="EMBL" id="AJA51170.1"/>
    </source>
</evidence>
<dbReference type="Pfam" id="PF07690">
    <property type="entry name" value="MFS_1"/>
    <property type="match status" value="1"/>
</dbReference>
<comment type="subcellular location">
    <subcellularLocation>
        <location evidence="1">Cell membrane</location>
        <topology evidence="1">Multi-pass membrane protein</topology>
    </subcellularLocation>
</comment>
<dbReference type="InterPro" id="IPR036259">
    <property type="entry name" value="MFS_trans_sf"/>
</dbReference>
<dbReference type="Gene3D" id="1.20.1250.20">
    <property type="entry name" value="MFS general substrate transporter like domains"/>
    <property type="match status" value="1"/>
</dbReference>
<feature type="transmembrane region" description="Helical" evidence="7">
    <location>
        <begin position="358"/>
        <end position="380"/>
    </location>
</feature>
<evidence type="ECO:0000313" key="11">
    <source>
        <dbReference type="Proteomes" id="UP000028042"/>
    </source>
</evidence>
<dbReference type="Gene3D" id="1.20.1720.10">
    <property type="entry name" value="Multidrug resistance protein D"/>
    <property type="match status" value="1"/>
</dbReference>
<reference evidence="10" key="2">
    <citation type="submission" date="2015-10" db="EMBL/GenBank/DDBJ databases">
        <title>Improved Draft Genome Sequence of Clostridium pasteurianum Strain ATCC 6013 (DSM 525) Using a Hybrid Next-Generation Sequencing Approach.</title>
        <authorList>
            <person name="Pyne M.E."/>
            <person name="Utturkar S.M."/>
            <person name="Brown S.D."/>
            <person name="Moo-Young M."/>
            <person name="Chung D.A."/>
            <person name="Chou P.C."/>
        </authorList>
    </citation>
    <scope>NUCLEOTIDE SEQUENCE</scope>
    <source>
        <strain evidence="10">ATCC 6013</strain>
    </source>
</reference>
<keyword evidence="4 7" id="KW-0812">Transmembrane</keyword>
<dbReference type="eggNOG" id="COG2814">
    <property type="taxonomic scope" value="Bacteria"/>
</dbReference>
<feature type="transmembrane region" description="Helical" evidence="7">
    <location>
        <begin position="401"/>
        <end position="421"/>
    </location>
</feature>
<dbReference type="InterPro" id="IPR011701">
    <property type="entry name" value="MFS"/>
</dbReference>